<reference evidence="1 2" key="1">
    <citation type="journal article" date="2012" name="J. Bacteriol.">
        <title>Genome Sequence of "Candidatus Nitrosoarchaeum limnia" BG20, a Low-Salinity Ammonia-Oxidizing Archaeon from the San Francisco Bay Estuary.</title>
        <authorList>
            <person name="Mosier A.C."/>
            <person name="Allen E.E."/>
            <person name="Kim M."/>
            <person name="Ferriera S."/>
            <person name="Francis C.A."/>
        </authorList>
    </citation>
    <scope>NUCLEOTIDE SEQUENCE [LARGE SCALE GENOMIC DNA]</scope>
    <source>
        <strain evidence="1 2">BG20</strain>
    </source>
</reference>
<keyword evidence="2" id="KW-1185">Reference proteome</keyword>
<evidence type="ECO:0000313" key="2">
    <source>
        <dbReference type="Proteomes" id="UP000014065"/>
    </source>
</evidence>
<gene>
    <name evidence="1" type="ORF">BG20_I1863</name>
</gene>
<proteinExistence type="predicted"/>
<accession>S2E476</accession>
<dbReference type="Proteomes" id="UP000014065">
    <property type="component" value="Unassembled WGS sequence"/>
</dbReference>
<name>S2E476_9ARCH</name>
<dbReference type="AlphaFoldDB" id="S2E476"/>
<organism evidence="1 2">
    <name type="scientific">Candidatus Nitrosarchaeum limnium BG20</name>
    <dbReference type="NCBI Taxonomy" id="859192"/>
    <lineage>
        <taxon>Archaea</taxon>
        <taxon>Nitrososphaerota</taxon>
        <taxon>Nitrososphaeria</taxon>
        <taxon>Nitrosopumilales</taxon>
        <taxon>Nitrosopumilaceae</taxon>
        <taxon>Nitrosarchaeum</taxon>
    </lineage>
</organism>
<sequence length="109" mass="13332">MDDIYQHIYDARLDPEFETILIKLLRYNMSPIVEVPVRYFLQEYIIIRDDFWIEFRKSNSFDMAFDKYYQYAKNKCMLIDSLLENLNFTLSYDPLRNDLSLLMKESLTF</sequence>
<comment type="caution">
    <text evidence="1">The sequence shown here is derived from an EMBL/GenBank/DDBJ whole genome shotgun (WGS) entry which is preliminary data.</text>
</comment>
<protein>
    <submittedName>
        <fullName evidence="1">Uncharacterized protein</fullName>
    </submittedName>
</protein>
<evidence type="ECO:0000313" key="1">
    <source>
        <dbReference type="EMBL" id="EPA05543.1"/>
    </source>
</evidence>
<dbReference type="EMBL" id="AHJG01000177">
    <property type="protein sequence ID" value="EPA05543.1"/>
    <property type="molecule type" value="Genomic_DNA"/>
</dbReference>